<feature type="chain" id="PRO_5041226971" evidence="1">
    <location>
        <begin position="20"/>
        <end position="252"/>
    </location>
</feature>
<evidence type="ECO:0000313" key="3">
    <source>
        <dbReference type="EMBL" id="MCW0482089.1"/>
    </source>
</evidence>
<dbReference type="SUPFAM" id="SSF52317">
    <property type="entry name" value="Class I glutamine amidotransferase-like"/>
    <property type="match status" value="1"/>
</dbReference>
<dbReference type="Proteomes" id="UP001163821">
    <property type="component" value="Unassembled WGS sequence"/>
</dbReference>
<feature type="signal peptide" evidence="1">
    <location>
        <begin position="1"/>
        <end position="19"/>
    </location>
</feature>
<dbReference type="InterPro" id="IPR029010">
    <property type="entry name" value="ThuA-like"/>
</dbReference>
<comment type="caution">
    <text evidence="3">The sequence shown here is derived from an EMBL/GenBank/DDBJ whole genome shotgun (WGS) entry which is preliminary data.</text>
</comment>
<protein>
    <submittedName>
        <fullName evidence="3">ThuA domain-containing protein</fullName>
    </submittedName>
</protein>
<dbReference type="RefSeq" id="WP_282590698.1">
    <property type="nucleotide sequence ID" value="NZ_JAPAAF010000005.1"/>
</dbReference>
<proteinExistence type="predicted"/>
<dbReference type="PANTHER" id="PTHR40469">
    <property type="entry name" value="SECRETED GLYCOSYL HYDROLASE"/>
    <property type="match status" value="1"/>
</dbReference>
<sequence length="252" mass="28797">MKKLVLALLVVLLANSAFTQENKELPPPQLSVLVFSKTSGFRHNSIANGLKMMSELAQENNWNLTATENSKLFTTDFLMNFDVVVFLNPTGDVLNNNQQKAFTSFLNTGKGFVGIHAAADCEYDWDWFGKLNGAYFLTHPPAQEGTVIFEDTNHPAMEVFKGMKSYTTFDEWYSFKANPREKVHVLARLDESSIKIADNDKWKMGDHPLIWWQEYDNIRSFYTVFGHTPEAFDDVKVKKHISDAVEWAGKRK</sequence>
<evidence type="ECO:0000313" key="4">
    <source>
        <dbReference type="Proteomes" id="UP001163821"/>
    </source>
</evidence>
<keyword evidence="4" id="KW-1185">Reference proteome</keyword>
<dbReference type="EMBL" id="JAPAAF010000005">
    <property type="protein sequence ID" value="MCW0482089.1"/>
    <property type="molecule type" value="Genomic_DNA"/>
</dbReference>
<evidence type="ECO:0000256" key="1">
    <source>
        <dbReference type="SAM" id="SignalP"/>
    </source>
</evidence>
<name>A0AA42C616_9BACT</name>
<organism evidence="3 4">
    <name type="scientific">Gaoshiqia sediminis</name>
    <dbReference type="NCBI Taxonomy" id="2986998"/>
    <lineage>
        <taxon>Bacteria</taxon>
        <taxon>Pseudomonadati</taxon>
        <taxon>Bacteroidota</taxon>
        <taxon>Bacteroidia</taxon>
        <taxon>Marinilabiliales</taxon>
        <taxon>Prolixibacteraceae</taxon>
        <taxon>Gaoshiqia</taxon>
    </lineage>
</organism>
<evidence type="ECO:0000259" key="2">
    <source>
        <dbReference type="Pfam" id="PF06283"/>
    </source>
</evidence>
<dbReference type="Pfam" id="PF06283">
    <property type="entry name" value="ThuA"/>
    <property type="match status" value="1"/>
</dbReference>
<dbReference type="AlphaFoldDB" id="A0AA42C616"/>
<gene>
    <name evidence="3" type="ORF">N2K84_05055</name>
</gene>
<dbReference type="Gene3D" id="3.40.50.880">
    <property type="match status" value="1"/>
</dbReference>
<dbReference type="PANTHER" id="PTHR40469:SF2">
    <property type="entry name" value="GALACTOSE-BINDING DOMAIN-LIKE SUPERFAMILY PROTEIN"/>
    <property type="match status" value="1"/>
</dbReference>
<accession>A0AA42C616</accession>
<feature type="domain" description="ThuA-like" evidence="2">
    <location>
        <begin position="32"/>
        <end position="248"/>
    </location>
</feature>
<reference evidence="3" key="1">
    <citation type="submission" date="2022-10" db="EMBL/GenBank/DDBJ databases">
        <title>Gaoshiqiia sediminis gen. nov., sp. nov., isolated from coastal sediment.</title>
        <authorList>
            <person name="Yu W.X."/>
            <person name="Mu D.S."/>
            <person name="Du J.Z."/>
            <person name="Liang Y.Q."/>
        </authorList>
    </citation>
    <scope>NUCLEOTIDE SEQUENCE</scope>
    <source>
        <strain evidence="3">A06</strain>
    </source>
</reference>
<dbReference type="InterPro" id="IPR029062">
    <property type="entry name" value="Class_I_gatase-like"/>
</dbReference>
<keyword evidence="1" id="KW-0732">Signal</keyword>